<keyword evidence="1" id="KW-1133">Transmembrane helix</keyword>
<evidence type="ECO:0000256" key="1">
    <source>
        <dbReference type="SAM" id="Phobius"/>
    </source>
</evidence>
<sequence>MTAKGAKRPTILGFIIALIGALMLALAAPTAPIWYIILAQIILMIGCPLAMSPA</sequence>
<dbReference type="Proteomes" id="UP000003491">
    <property type="component" value="Unassembled WGS sequence"/>
</dbReference>
<keyword evidence="1" id="KW-0812">Transmembrane</keyword>
<dbReference type="HOGENOM" id="CLU_3044684_0_0_9"/>
<evidence type="ECO:0000313" key="2">
    <source>
        <dbReference type="EMBL" id="EEJ60297.1"/>
    </source>
</evidence>
<accession>C2E3J5</accession>
<feature type="transmembrane region" description="Helical" evidence="1">
    <location>
        <begin position="9"/>
        <end position="27"/>
    </location>
</feature>
<gene>
    <name evidence="2" type="ORF">HMPREF0528_0319</name>
</gene>
<reference evidence="2 3" key="1">
    <citation type="submission" date="2009-01" db="EMBL/GenBank/DDBJ databases">
        <authorList>
            <person name="Qin X."/>
            <person name="Bachman B."/>
            <person name="Battles P."/>
            <person name="Bell A."/>
            <person name="Bess C."/>
            <person name="Bickham C."/>
            <person name="Chaboub L."/>
            <person name="Chen D."/>
            <person name="Coyle M."/>
            <person name="Deiros D.R."/>
            <person name="Dinh H."/>
            <person name="Forbes L."/>
            <person name="Fowler G."/>
            <person name="Francisco L."/>
            <person name="Fu Q."/>
            <person name="Gubbala S."/>
            <person name="Hale W."/>
            <person name="Han Y."/>
            <person name="Hemphill L."/>
            <person name="Highlander S.K."/>
            <person name="Hirani K."/>
            <person name="Hogues M."/>
            <person name="Jackson L."/>
            <person name="Jakkamsetti A."/>
            <person name="Javaid M."/>
            <person name="Jiang H."/>
            <person name="Korchina V."/>
            <person name="Kovar C."/>
            <person name="Lara F."/>
            <person name="Lee S."/>
            <person name="Mata R."/>
            <person name="Mathew T."/>
            <person name="Moen C."/>
            <person name="Morales K."/>
            <person name="Munidasa M."/>
            <person name="Nazareth L."/>
            <person name="Ngo R."/>
            <person name="Nguyen L."/>
            <person name="Okwuonu G."/>
            <person name="Ongeri F."/>
            <person name="Patil S."/>
            <person name="Petrosino J."/>
            <person name="Pham C."/>
            <person name="Pham P."/>
            <person name="Pu L.-L."/>
            <person name="Puazo M."/>
            <person name="Raj R."/>
            <person name="Reid J."/>
            <person name="Rouhana J."/>
            <person name="Saada N."/>
            <person name="Shang Y."/>
            <person name="Simmons D."/>
            <person name="Thornton R."/>
            <person name="Warren J."/>
            <person name="Weissenberger G."/>
            <person name="Zhang J."/>
            <person name="Zhang L."/>
            <person name="Zhou C."/>
            <person name="Zhu D."/>
            <person name="Muzny D."/>
            <person name="Worley K."/>
            <person name="Gibbs R."/>
        </authorList>
    </citation>
    <scope>NUCLEOTIDE SEQUENCE [LARGE SCALE GENOMIC DNA]</scope>
    <source>
        <strain evidence="2 3">ATCC 33200</strain>
    </source>
</reference>
<comment type="caution">
    <text evidence="2">The sequence shown here is derived from an EMBL/GenBank/DDBJ whole genome shotgun (WGS) entry which is preliminary data.</text>
</comment>
<dbReference type="EMBL" id="ACGR01000024">
    <property type="protein sequence ID" value="EEJ60297.1"/>
    <property type="molecule type" value="Genomic_DNA"/>
</dbReference>
<keyword evidence="1" id="KW-0472">Membrane</keyword>
<proteinExistence type="predicted"/>
<protein>
    <submittedName>
        <fullName evidence="2">Uncharacterized protein</fullName>
    </submittedName>
</protein>
<evidence type="ECO:0000313" key="3">
    <source>
        <dbReference type="Proteomes" id="UP000003491"/>
    </source>
</evidence>
<dbReference type="PATRIC" id="fig|525330.7.peg.820"/>
<organism evidence="2 3">
    <name type="scientific">Lactobacillus johnsonii ATCC 33200</name>
    <dbReference type="NCBI Taxonomy" id="525330"/>
    <lineage>
        <taxon>Bacteria</taxon>
        <taxon>Bacillati</taxon>
        <taxon>Bacillota</taxon>
        <taxon>Bacilli</taxon>
        <taxon>Lactobacillales</taxon>
        <taxon>Lactobacillaceae</taxon>
        <taxon>Lactobacillus</taxon>
    </lineage>
</organism>
<name>C2E3J5_LACJH</name>
<dbReference type="AlphaFoldDB" id="C2E3J5"/>